<evidence type="ECO:0000256" key="1">
    <source>
        <dbReference type="ARBA" id="ARBA00023002"/>
    </source>
</evidence>
<dbReference type="SUPFAM" id="SSF51735">
    <property type="entry name" value="NAD(P)-binding Rossmann-fold domains"/>
    <property type="match status" value="1"/>
</dbReference>
<proteinExistence type="inferred from homology"/>
<dbReference type="InterPro" id="IPR001509">
    <property type="entry name" value="Epimerase_deHydtase"/>
</dbReference>
<gene>
    <name evidence="4" type="ORF">BHQ10_010347</name>
</gene>
<dbReference type="GeneID" id="63799561"/>
<evidence type="ECO:0000313" key="4">
    <source>
        <dbReference type="EMBL" id="RAO74335.1"/>
    </source>
</evidence>
<dbReference type="Proteomes" id="UP000249363">
    <property type="component" value="Unassembled WGS sequence"/>
</dbReference>
<reference evidence="4 5" key="1">
    <citation type="journal article" date="2017" name="Biotechnol. Biofuels">
        <title>Differential beta-glucosidase expression as a function of carbon source availability in Talaromyces amestolkiae: a genomic and proteomic approach.</title>
        <authorList>
            <person name="de Eugenio L.I."/>
            <person name="Mendez-Liter J.A."/>
            <person name="Nieto-Dominguez M."/>
            <person name="Alonso L."/>
            <person name="Gil-Munoz J."/>
            <person name="Barriuso J."/>
            <person name="Prieto A."/>
            <person name="Martinez M.J."/>
        </authorList>
    </citation>
    <scope>NUCLEOTIDE SEQUENCE [LARGE SCALE GENOMIC DNA]</scope>
    <source>
        <strain evidence="4 5">CIB</strain>
    </source>
</reference>
<sequence length="344" mass="37421">MSVTPKDLYAIHPGARILVTGANGYIGSHIVNVLLSLGYLVRGTVRAEKPWLHELFGSKYGPGQFETVVVPELNDKEALIRILSDVSGIAHVATDVSFDSDAKKVITNVVSATEAVLQAAAESSVKRVVLTSSSSAALLPQPGVDGIVVTEDTWNDAAVKAAWDANTTADKKPFIVYAASKTEGERAAWRWIKENKPNFTFNSVLPNFAIGKILHPEIAGSTMKWTAELLQGNDGVIKFLPSQWHVNVGDIARIHAIALLDPNVKSERLFAFAAPFTWTGIINILRKLRPSNKRLVNAPEDEQPDLSDIVPSKRAESLLRSFFGQSGWIGLEQSLKDGIDSVDF</sequence>
<name>A0A364LEU0_TALAM</name>
<dbReference type="EMBL" id="MIKG01000036">
    <property type="protein sequence ID" value="RAO74335.1"/>
    <property type="molecule type" value="Genomic_DNA"/>
</dbReference>
<dbReference type="PANTHER" id="PTHR10366:SF562">
    <property type="entry name" value="ALDEHYDE REDUCTASE II (AFU_ORTHOLOGUE AFUA_1G11360)"/>
    <property type="match status" value="1"/>
</dbReference>
<dbReference type="GO" id="GO:0016616">
    <property type="term" value="F:oxidoreductase activity, acting on the CH-OH group of donors, NAD or NADP as acceptor"/>
    <property type="evidence" value="ECO:0007669"/>
    <property type="project" value="TreeGrafter"/>
</dbReference>
<dbReference type="Gene3D" id="3.40.50.720">
    <property type="entry name" value="NAD(P)-binding Rossmann-like Domain"/>
    <property type="match status" value="1"/>
</dbReference>
<accession>A0A364LEU0</accession>
<comment type="similarity">
    <text evidence="2">Belongs to the NAD(P)-dependent epimerase/dehydratase family. Dihydroflavonol-4-reductase subfamily.</text>
</comment>
<dbReference type="Pfam" id="PF01370">
    <property type="entry name" value="Epimerase"/>
    <property type="match status" value="1"/>
</dbReference>
<dbReference type="STRING" id="1196081.A0A364LEU0"/>
<dbReference type="InterPro" id="IPR050425">
    <property type="entry name" value="NAD(P)_dehydrat-like"/>
</dbReference>
<dbReference type="AlphaFoldDB" id="A0A364LEU0"/>
<dbReference type="RefSeq" id="XP_040738849.1">
    <property type="nucleotide sequence ID" value="XM_040872967.1"/>
</dbReference>
<keyword evidence="5" id="KW-1185">Reference proteome</keyword>
<dbReference type="InterPro" id="IPR036291">
    <property type="entry name" value="NAD(P)-bd_dom_sf"/>
</dbReference>
<dbReference type="OrthoDB" id="2735536at2759"/>
<feature type="domain" description="NAD-dependent epimerase/dehydratase" evidence="3">
    <location>
        <begin position="17"/>
        <end position="260"/>
    </location>
</feature>
<evidence type="ECO:0000259" key="3">
    <source>
        <dbReference type="Pfam" id="PF01370"/>
    </source>
</evidence>
<comment type="caution">
    <text evidence="4">The sequence shown here is derived from an EMBL/GenBank/DDBJ whole genome shotgun (WGS) entry which is preliminary data.</text>
</comment>
<keyword evidence="1" id="KW-0560">Oxidoreductase</keyword>
<dbReference type="PANTHER" id="PTHR10366">
    <property type="entry name" value="NAD DEPENDENT EPIMERASE/DEHYDRATASE"/>
    <property type="match status" value="1"/>
</dbReference>
<organism evidence="4 5">
    <name type="scientific">Talaromyces amestolkiae</name>
    <dbReference type="NCBI Taxonomy" id="1196081"/>
    <lineage>
        <taxon>Eukaryota</taxon>
        <taxon>Fungi</taxon>
        <taxon>Dikarya</taxon>
        <taxon>Ascomycota</taxon>
        <taxon>Pezizomycotina</taxon>
        <taxon>Eurotiomycetes</taxon>
        <taxon>Eurotiomycetidae</taxon>
        <taxon>Eurotiales</taxon>
        <taxon>Trichocomaceae</taxon>
        <taxon>Talaromyces</taxon>
        <taxon>Talaromyces sect. Talaromyces</taxon>
    </lineage>
</organism>
<evidence type="ECO:0000256" key="2">
    <source>
        <dbReference type="ARBA" id="ARBA00023445"/>
    </source>
</evidence>
<protein>
    <recommendedName>
        <fullName evidence="3">NAD-dependent epimerase/dehydratase domain-containing protein</fullName>
    </recommendedName>
</protein>
<evidence type="ECO:0000313" key="5">
    <source>
        <dbReference type="Proteomes" id="UP000249363"/>
    </source>
</evidence>